<organism evidence="3 4">
    <name type="scientific">Sinorhizobium kostiense</name>
    <dbReference type="NCBI Taxonomy" id="76747"/>
    <lineage>
        <taxon>Bacteria</taxon>
        <taxon>Pseudomonadati</taxon>
        <taxon>Pseudomonadota</taxon>
        <taxon>Alphaproteobacteria</taxon>
        <taxon>Hyphomicrobiales</taxon>
        <taxon>Rhizobiaceae</taxon>
        <taxon>Sinorhizobium/Ensifer group</taxon>
        <taxon>Sinorhizobium</taxon>
    </lineage>
</organism>
<dbReference type="PANTHER" id="PTHR42879:SF2">
    <property type="entry name" value="3-OXOACYL-[ACYL-CARRIER-PROTEIN] REDUCTASE FABG"/>
    <property type="match status" value="1"/>
</dbReference>
<protein>
    <submittedName>
        <fullName evidence="3">NAD(P)-dependent dehydrogenase (Short-subunit alcohol dehydrogenase family)</fullName>
    </submittedName>
</protein>
<dbReference type="PROSITE" id="PS00061">
    <property type="entry name" value="ADH_SHORT"/>
    <property type="match status" value="1"/>
</dbReference>
<evidence type="ECO:0000256" key="2">
    <source>
        <dbReference type="ARBA" id="ARBA00023002"/>
    </source>
</evidence>
<dbReference type="InterPro" id="IPR020904">
    <property type="entry name" value="Sc_DH/Rdtase_CS"/>
</dbReference>
<evidence type="ECO:0000313" key="3">
    <source>
        <dbReference type="EMBL" id="MBP2239405.1"/>
    </source>
</evidence>
<dbReference type="PRINTS" id="PR00080">
    <property type="entry name" value="SDRFAMILY"/>
</dbReference>
<evidence type="ECO:0000313" key="4">
    <source>
        <dbReference type="Proteomes" id="UP000730739"/>
    </source>
</evidence>
<comment type="caution">
    <text evidence="3">The sequence shown here is derived from an EMBL/GenBank/DDBJ whole genome shotgun (WGS) entry which is preliminary data.</text>
</comment>
<evidence type="ECO:0000256" key="1">
    <source>
        <dbReference type="ARBA" id="ARBA00006484"/>
    </source>
</evidence>
<dbReference type="CDD" id="cd05233">
    <property type="entry name" value="SDR_c"/>
    <property type="match status" value="1"/>
</dbReference>
<dbReference type="RefSeq" id="WP_209607166.1">
    <property type="nucleotide sequence ID" value="NZ_JAGILA010000013.1"/>
</dbReference>
<dbReference type="PANTHER" id="PTHR42879">
    <property type="entry name" value="3-OXOACYL-(ACYL-CARRIER-PROTEIN) REDUCTASE"/>
    <property type="match status" value="1"/>
</dbReference>
<dbReference type="NCBIfam" id="NF009466">
    <property type="entry name" value="PRK12826.1-2"/>
    <property type="match status" value="1"/>
</dbReference>
<sequence length="258" mass="27089">MDLGLANKRVLITAGAAGIGRAVAEHFIAEGAKVLVCDIDEEAIRSVRATTGIFAVSTDVSKSEAVAELFVEVDRQLGGLDILINNAGTSGPSKPLEAVSDEEWRATLAVNLDGSFFCARSAVPRIKEAGGGSVVNISSVAGLLPFAKRIPYCTAKYGVIGLTEVMARELGPHNINVNAICPGNVDSPRAERVNVMAAQSFGLSVEQIRQAVLDQTSMRRLVSVSEIAGMIAYLCSPQARIISGQSIAIDGQTTATEF</sequence>
<dbReference type="Gene3D" id="3.40.50.720">
    <property type="entry name" value="NAD(P)-binding Rossmann-like Domain"/>
    <property type="match status" value="1"/>
</dbReference>
<dbReference type="InterPro" id="IPR036291">
    <property type="entry name" value="NAD(P)-bd_dom_sf"/>
</dbReference>
<keyword evidence="2" id="KW-0560">Oxidoreductase</keyword>
<name>A0ABS4R939_9HYPH</name>
<proteinExistence type="inferred from homology"/>
<accession>A0ABS4R939</accession>
<dbReference type="SUPFAM" id="SSF51735">
    <property type="entry name" value="NAD(P)-binding Rossmann-fold domains"/>
    <property type="match status" value="1"/>
</dbReference>
<dbReference type="EMBL" id="JAGILA010000013">
    <property type="protein sequence ID" value="MBP2239405.1"/>
    <property type="molecule type" value="Genomic_DNA"/>
</dbReference>
<dbReference type="Proteomes" id="UP000730739">
    <property type="component" value="Unassembled WGS sequence"/>
</dbReference>
<dbReference type="Pfam" id="PF13561">
    <property type="entry name" value="adh_short_C2"/>
    <property type="match status" value="1"/>
</dbReference>
<reference evidence="3 4" key="1">
    <citation type="submission" date="2021-03" db="EMBL/GenBank/DDBJ databases">
        <title>Genomic Encyclopedia of Type Strains, Phase IV (KMG-IV): sequencing the most valuable type-strain genomes for metagenomic binning, comparative biology and taxonomic classification.</title>
        <authorList>
            <person name="Goeker M."/>
        </authorList>
    </citation>
    <scope>NUCLEOTIDE SEQUENCE [LARGE SCALE GENOMIC DNA]</scope>
    <source>
        <strain evidence="3 4">DSM 13372</strain>
    </source>
</reference>
<dbReference type="PRINTS" id="PR00081">
    <property type="entry name" value="GDHRDH"/>
</dbReference>
<dbReference type="InterPro" id="IPR050259">
    <property type="entry name" value="SDR"/>
</dbReference>
<keyword evidence="4" id="KW-1185">Reference proteome</keyword>
<comment type="similarity">
    <text evidence="1">Belongs to the short-chain dehydrogenases/reductases (SDR) family.</text>
</comment>
<gene>
    <name evidence="3" type="ORF">J2Z31_005952</name>
</gene>
<dbReference type="InterPro" id="IPR002347">
    <property type="entry name" value="SDR_fam"/>
</dbReference>